<dbReference type="InterPro" id="IPR025833">
    <property type="entry name" value="GDYXXLXY"/>
</dbReference>
<organism evidence="1 2">
    <name type="scientific">Erythrobacter neustonensis</name>
    <dbReference type="NCBI Taxonomy" id="1112"/>
    <lineage>
        <taxon>Bacteria</taxon>
        <taxon>Pseudomonadati</taxon>
        <taxon>Pseudomonadota</taxon>
        <taxon>Alphaproteobacteria</taxon>
        <taxon>Sphingomonadales</taxon>
        <taxon>Erythrobacteraceae</taxon>
        <taxon>Erythrobacter/Porphyrobacter group</taxon>
        <taxon>Erythrobacter</taxon>
    </lineage>
</organism>
<evidence type="ECO:0000313" key="2">
    <source>
        <dbReference type="Proteomes" id="UP000078263"/>
    </source>
</evidence>
<protein>
    <recommendedName>
        <fullName evidence="3">GDYXXLXY domain-containing protein</fullName>
    </recommendedName>
</protein>
<dbReference type="Pfam" id="PF14345">
    <property type="entry name" value="GDYXXLXY"/>
    <property type="match status" value="1"/>
</dbReference>
<name>A0A192D317_9SPHN</name>
<dbReference type="KEGG" id="pns:A9D12_05550"/>
<accession>A0A192D317</accession>
<proteinExistence type="predicted"/>
<sequence>MIRTARLVAALLPIAGLAALWGISDRTFRSGTEWEVPIQGYDPRDYLRGHYVEFSYDWPGLPQSDIVPSALCLEGEAPTLARVSAIPADQPCGAYWVRSDSSGVYGWDSLNRGRLYIGQVRAAELQRELQNRDQRGIVTIRQREDGSFTPVAIRFRPLTPAEIAERDALRGEGFDPLGPPAVMGQ</sequence>
<dbReference type="RefSeq" id="WP_068350410.1">
    <property type="nucleotide sequence ID" value="NZ_CP016033.1"/>
</dbReference>
<dbReference type="OrthoDB" id="4868247at2"/>
<evidence type="ECO:0008006" key="3">
    <source>
        <dbReference type="Google" id="ProtNLM"/>
    </source>
</evidence>
<dbReference type="Proteomes" id="UP000078263">
    <property type="component" value="Chromosome"/>
</dbReference>
<gene>
    <name evidence="1" type="ORF">A9D12_05550</name>
</gene>
<evidence type="ECO:0000313" key="1">
    <source>
        <dbReference type="EMBL" id="ANK12500.1"/>
    </source>
</evidence>
<dbReference type="EMBL" id="CP016033">
    <property type="protein sequence ID" value="ANK12500.1"/>
    <property type="molecule type" value="Genomic_DNA"/>
</dbReference>
<dbReference type="AlphaFoldDB" id="A0A192D317"/>
<dbReference type="STRING" id="1112.A9D12_05550"/>
<reference evidence="1 2" key="1">
    <citation type="submission" date="2016-05" db="EMBL/GenBank/DDBJ databases">
        <title>Compelete Genome Sequence of Bacteriochlorophyll-Synthesizing Bacterium Porphyrobacter neustonensis DSM 9434.</title>
        <authorList>
            <person name="Shi X.-L."/>
            <person name="Wu Y.-H."/>
            <person name="Cheng H."/>
            <person name="Xu L."/>
            <person name="Zhang X.-Q."/>
            <person name="Wang C.-S."/>
            <person name="Xu X.-W."/>
        </authorList>
    </citation>
    <scope>NUCLEOTIDE SEQUENCE [LARGE SCALE GENOMIC DNA]</scope>
    <source>
        <strain evidence="1 2">DSM 9434</strain>
    </source>
</reference>
<keyword evidence="2" id="KW-1185">Reference proteome</keyword>